<evidence type="ECO:0000313" key="2">
    <source>
        <dbReference type="Proteomes" id="UP000003477"/>
    </source>
</evidence>
<dbReference type="EMBL" id="AESD01000704">
    <property type="protein sequence ID" value="EHJ10563.1"/>
    <property type="molecule type" value="Genomic_DNA"/>
</dbReference>
<dbReference type="RefSeq" id="WP_007312517.1">
    <property type="nucleotide sequence ID" value="NZ_AESD01000704.1"/>
</dbReference>
<dbReference type="GeneID" id="88769700"/>
<evidence type="ECO:0000313" key="1">
    <source>
        <dbReference type="EMBL" id="EHJ10563.1"/>
    </source>
</evidence>
<organism evidence="1 2">
    <name type="scientific">Crocosphaera watsonii WH 0003</name>
    <dbReference type="NCBI Taxonomy" id="423471"/>
    <lineage>
        <taxon>Bacteria</taxon>
        <taxon>Bacillati</taxon>
        <taxon>Cyanobacteriota</taxon>
        <taxon>Cyanophyceae</taxon>
        <taxon>Oscillatoriophycideae</taxon>
        <taxon>Chroococcales</taxon>
        <taxon>Aphanothecaceae</taxon>
        <taxon>Crocosphaera</taxon>
    </lineage>
</organism>
<dbReference type="PATRIC" id="fig|423471.3.peg.4375"/>
<dbReference type="AlphaFoldDB" id="G5JB60"/>
<comment type="caution">
    <text evidence="1">The sequence shown here is derived from an EMBL/GenBank/DDBJ whole genome shotgun (WGS) entry which is preliminary data.</text>
</comment>
<dbReference type="Proteomes" id="UP000003477">
    <property type="component" value="Unassembled WGS sequence"/>
</dbReference>
<name>G5JB60_CROWT</name>
<reference evidence="1 2" key="1">
    <citation type="journal article" date="2011" name="Front. Microbiol.">
        <title>Two Strains of Crocosphaera watsonii with Highly Conserved Genomes are Distinguished by Strain-Specific Features.</title>
        <authorList>
            <person name="Bench S.R."/>
            <person name="Ilikchyan I.N."/>
            <person name="Tripp H.J."/>
            <person name="Zehr J.P."/>
        </authorList>
    </citation>
    <scope>NUCLEOTIDE SEQUENCE [LARGE SCALE GENOMIC DNA]</scope>
    <source>
        <strain evidence="1 2">WH 0003</strain>
    </source>
</reference>
<proteinExistence type="predicted"/>
<gene>
    <name evidence="1" type="ORF">CWATWH0003_4672</name>
</gene>
<accession>G5JB60</accession>
<protein>
    <submittedName>
        <fullName evidence="1">Uncharacterized protein</fullName>
    </submittedName>
</protein>
<sequence length="58" mass="6727">MENQRVGIGILPTGEQEKELQESLNPLAENFDFDSWAKMVKRQMNKSLQSPFSHYLSK</sequence>